<evidence type="ECO:0000313" key="8">
    <source>
        <dbReference type="EMBL" id="GIH11454.1"/>
    </source>
</evidence>
<dbReference type="Pfam" id="PF00486">
    <property type="entry name" value="Trans_reg_C"/>
    <property type="match status" value="1"/>
</dbReference>
<organism evidence="8 9">
    <name type="scientific">Rhizocola hellebori</name>
    <dbReference type="NCBI Taxonomy" id="1392758"/>
    <lineage>
        <taxon>Bacteria</taxon>
        <taxon>Bacillati</taxon>
        <taxon>Actinomycetota</taxon>
        <taxon>Actinomycetes</taxon>
        <taxon>Micromonosporales</taxon>
        <taxon>Micromonosporaceae</taxon>
        <taxon>Rhizocola</taxon>
    </lineage>
</organism>
<dbReference type="CDD" id="cd00383">
    <property type="entry name" value="trans_reg_C"/>
    <property type="match status" value="1"/>
</dbReference>
<dbReference type="GO" id="GO:0000156">
    <property type="term" value="F:phosphorelay response regulator activity"/>
    <property type="evidence" value="ECO:0007669"/>
    <property type="project" value="TreeGrafter"/>
</dbReference>
<feature type="DNA-binding region" description="OmpR/PhoB-type" evidence="6">
    <location>
        <begin position="38"/>
        <end position="135"/>
    </location>
</feature>
<dbReference type="SMART" id="SM00862">
    <property type="entry name" value="Trans_reg_C"/>
    <property type="match status" value="1"/>
</dbReference>
<evidence type="ECO:0000256" key="3">
    <source>
        <dbReference type="ARBA" id="ARBA00023015"/>
    </source>
</evidence>
<dbReference type="SUPFAM" id="SSF46894">
    <property type="entry name" value="C-terminal effector domain of the bipartite response regulators"/>
    <property type="match status" value="1"/>
</dbReference>
<dbReference type="InterPro" id="IPR036388">
    <property type="entry name" value="WH-like_DNA-bd_sf"/>
</dbReference>
<dbReference type="EMBL" id="BONY01000135">
    <property type="protein sequence ID" value="GIH11454.1"/>
    <property type="molecule type" value="Genomic_DNA"/>
</dbReference>
<accession>A0A8J3VLH7</accession>
<evidence type="ECO:0000256" key="1">
    <source>
        <dbReference type="ARBA" id="ARBA00022553"/>
    </source>
</evidence>
<dbReference type="InterPro" id="IPR001867">
    <property type="entry name" value="OmpR/PhoB-type_DNA-bd"/>
</dbReference>
<name>A0A8J3VLH7_9ACTN</name>
<keyword evidence="1" id="KW-0597">Phosphoprotein</keyword>
<dbReference type="InterPro" id="IPR016032">
    <property type="entry name" value="Sig_transdc_resp-reg_C-effctor"/>
</dbReference>
<evidence type="ECO:0000256" key="2">
    <source>
        <dbReference type="ARBA" id="ARBA00023012"/>
    </source>
</evidence>
<protein>
    <recommendedName>
        <fullName evidence="7">OmpR/PhoB-type domain-containing protein</fullName>
    </recommendedName>
</protein>
<keyword evidence="5" id="KW-0804">Transcription</keyword>
<comment type="caution">
    <text evidence="8">The sequence shown here is derived from an EMBL/GenBank/DDBJ whole genome shotgun (WGS) entry which is preliminary data.</text>
</comment>
<evidence type="ECO:0000256" key="4">
    <source>
        <dbReference type="ARBA" id="ARBA00023125"/>
    </source>
</evidence>
<proteinExistence type="predicted"/>
<dbReference type="GO" id="GO:0000976">
    <property type="term" value="F:transcription cis-regulatory region binding"/>
    <property type="evidence" value="ECO:0007669"/>
    <property type="project" value="TreeGrafter"/>
</dbReference>
<keyword evidence="9" id="KW-1185">Reference proteome</keyword>
<dbReference type="AlphaFoldDB" id="A0A8J3VLH7"/>
<reference evidence="8" key="1">
    <citation type="submission" date="2021-01" db="EMBL/GenBank/DDBJ databases">
        <title>Whole genome shotgun sequence of Rhizocola hellebori NBRC 109834.</title>
        <authorList>
            <person name="Komaki H."/>
            <person name="Tamura T."/>
        </authorList>
    </citation>
    <scope>NUCLEOTIDE SEQUENCE</scope>
    <source>
        <strain evidence="8">NBRC 109834</strain>
    </source>
</reference>
<dbReference type="PROSITE" id="PS51755">
    <property type="entry name" value="OMPR_PHOB"/>
    <property type="match status" value="1"/>
</dbReference>
<sequence length="141" mass="15533">MRTVTLSVTVTGPEEALTRLATSLSASQSTIAWDVAPAEVSSTSDAPITIDTRSHRVLVDGAEMVTTKREYELLLFFARHPGAAFTRLQLMQAVWGHEQSGERTVDVHIRRLRLKLGKHSEDLATVRGYGYRLSHGTVSVT</sequence>
<keyword evidence="4 6" id="KW-0238">DNA-binding</keyword>
<dbReference type="GO" id="GO:0006355">
    <property type="term" value="P:regulation of DNA-templated transcription"/>
    <property type="evidence" value="ECO:0007669"/>
    <property type="project" value="InterPro"/>
</dbReference>
<keyword evidence="2" id="KW-0902">Two-component regulatory system</keyword>
<dbReference type="GO" id="GO:0032993">
    <property type="term" value="C:protein-DNA complex"/>
    <property type="evidence" value="ECO:0007669"/>
    <property type="project" value="TreeGrafter"/>
</dbReference>
<dbReference type="GO" id="GO:0005829">
    <property type="term" value="C:cytosol"/>
    <property type="evidence" value="ECO:0007669"/>
    <property type="project" value="TreeGrafter"/>
</dbReference>
<gene>
    <name evidence="8" type="ORF">Rhe02_95210</name>
</gene>
<evidence type="ECO:0000313" key="9">
    <source>
        <dbReference type="Proteomes" id="UP000612899"/>
    </source>
</evidence>
<dbReference type="PANTHER" id="PTHR48111:SF1">
    <property type="entry name" value="TWO-COMPONENT RESPONSE REGULATOR ORR33"/>
    <property type="match status" value="1"/>
</dbReference>
<dbReference type="Proteomes" id="UP000612899">
    <property type="component" value="Unassembled WGS sequence"/>
</dbReference>
<feature type="domain" description="OmpR/PhoB-type" evidence="7">
    <location>
        <begin position="38"/>
        <end position="135"/>
    </location>
</feature>
<evidence type="ECO:0000259" key="7">
    <source>
        <dbReference type="PROSITE" id="PS51755"/>
    </source>
</evidence>
<dbReference type="InterPro" id="IPR039420">
    <property type="entry name" value="WalR-like"/>
</dbReference>
<dbReference type="Gene3D" id="1.10.10.10">
    <property type="entry name" value="Winged helix-like DNA-binding domain superfamily/Winged helix DNA-binding domain"/>
    <property type="match status" value="1"/>
</dbReference>
<dbReference type="PANTHER" id="PTHR48111">
    <property type="entry name" value="REGULATOR OF RPOS"/>
    <property type="match status" value="1"/>
</dbReference>
<evidence type="ECO:0000256" key="5">
    <source>
        <dbReference type="ARBA" id="ARBA00023163"/>
    </source>
</evidence>
<evidence type="ECO:0000256" key="6">
    <source>
        <dbReference type="PROSITE-ProRule" id="PRU01091"/>
    </source>
</evidence>
<keyword evidence="3" id="KW-0805">Transcription regulation</keyword>